<dbReference type="Proteomes" id="UP000594759">
    <property type="component" value="Chromosome"/>
</dbReference>
<proteinExistence type="predicted"/>
<organism evidence="3 4">
    <name type="scientific">Pedobacter endophyticus</name>
    <dbReference type="NCBI Taxonomy" id="2789740"/>
    <lineage>
        <taxon>Bacteria</taxon>
        <taxon>Pseudomonadati</taxon>
        <taxon>Bacteroidota</taxon>
        <taxon>Sphingobacteriia</taxon>
        <taxon>Sphingobacteriales</taxon>
        <taxon>Sphingobacteriaceae</taxon>
        <taxon>Pedobacter</taxon>
    </lineage>
</organism>
<feature type="domain" description="YhcG N-terminal" evidence="2">
    <location>
        <begin position="18"/>
        <end position="183"/>
    </location>
</feature>
<name>A0A7S9L3D9_9SPHI</name>
<protein>
    <submittedName>
        <fullName evidence="3">DUF1016 family protein</fullName>
    </submittedName>
</protein>
<dbReference type="GO" id="GO:0003676">
    <property type="term" value="F:nucleic acid binding"/>
    <property type="evidence" value="ECO:0007669"/>
    <property type="project" value="InterPro"/>
</dbReference>
<dbReference type="InterPro" id="IPR041527">
    <property type="entry name" value="YhcG_N"/>
</dbReference>
<dbReference type="Pfam" id="PF17761">
    <property type="entry name" value="DUF1016_N"/>
    <property type="match status" value="1"/>
</dbReference>
<accession>A0A7S9L3D9</accession>
<dbReference type="KEGG" id="pex:IZT61_10935"/>
<reference evidence="3 4" key="1">
    <citation type="submission" date="2020-11" db="EMBL/GenBank/DDBJ databases">
        <title>Pedobacter endophytica, an endophytic bacteria isolated form Carex pumila.</title>
        <authorList>
            <person name="Peng Y."/>
            <person name="Jiang L."/>
            <person name="Lee J."/>
        </authorList>
    </citation>
    <scope>NUCLEOTIDE SEQUENCE [LARGE SCALE GENOMIC DNA]</scope>
    <source>
        <strain evidence="3 4">JBR3-12</strain>
    </source>
</reference>
<dbReference type="AlphaFoldDB" id="A0A7S9L3D9"/>
<dbReference type="EMBL" id="CP064939">
    <property type="protein sequence ID" value="QPH41728.1"/>
    <property type="molecule type" value="Genomic_DNA"/>
</dbReference>
<feature type="domain" description="YhcG PDDEXK nuclease" evidence="1">
    <location>
        <begin position="202"/>
        <end position="353"/>
    </location>
</feature>
<dbReference type="RefSeq" id="WP_196101165.1">
    <property type="nucleotide sequence ID" value="NZ_CP064939.1"/>
</dbReference>
<dbReference type="InterPro" id="IPR053148">
    <property type="entry name" value="PD-DEXK-like_domain"/>
</dbReference>
<dbReference type="PANTHER" id="PTHR30547">
    <property type="entry name" value="UNCHARACTERIZED PROTEIN YHCG-RELATED"/>
    <property type="match status" value="1"/>
</dbReference>
<dbReference type="Gene3D" id="3.40.1350.10">
    <property type="match status" value="1"/>
</dbReference>
<keyword evidence="4" id="KW-1185">Reference proteome</keyword>
<evidence type="ECO:0000259" key="2">
    <source>
        <dbReference type="Pfam" id="PF17761"/>
    </source>
</evidence>
<dbReference type="InterPro" id="IPR011856">
    <property type="entry name" value="tRNA_endonuc-like_dom_sf"/>
</dbReference>
<evidence type="ECO:0000259" key="1">
    <source>
        <dbReference type="Pfam" id="PF06250"/>
    </source>
</evidence>
<dbReference type="Pfam" id="PF06250">
    <property type="entry name" value="YhcG_C"/>
    <property type="match status" value="1"/>
</dbReference>
<dbReference type="InterPro" id="IPR009362">
    <property type="entry name" value="YhcG_C"/>
</dbReference>
<gene>
    <name evidence="3" type="ORF">IZT61_10935</name>
</gene>
<sequence length="365" mass="42127">MAQPKKSTTTDFEHVILLITEARNRVYNKANAELVMLYFNIGKIVSEKVANGNWGDGTVNDLAKYIAEKQPLLKGFNRRGLYRMKQFYEVYSDEEIVSPLATQLENEEKPIVSAVLTQLQGIDKEVVKFVSSVLTQISWTNHLLILAKTKTSEEKLFYLYQSMKDKLSTRELERQLNSATFERTMLGNNFGSSIASKLPAGIFKDPYVFEFLALPEIHSEDDLQQALIKNLQNFILEMGKGFTYMGSEYRLQVGNKDYYTDLLFYHRDLQCMVLFELKIEEFQPEFLGKLNFYLEALDRDVKRPHENPSIGVLLCKGKDVEVVEYALARNLSPALIADYETKLIDKKLLAEKLNQLSEIFYRNEE</sequence>
<evidence type="ECO:0000313" key="4">
    <source>
        <dbReference type="Proteomes" id="UP000594759"/>
    </source>
</evidence>
<evidence type="ECO:0000313" key="3">
    <source>
        <dbReference type="EMBL" id="QPH41728.1"/>
    </source>
</evidence>
<dbReference type="PANTHER" id="PTHR30547:SF5">
    <property type="entry name" value="NUCLEASE YHCG-RELATED"/>
    <property type="match status" value="1"/>
</dbReference>